<dbReference type="Pfam" id="PF03610">
    <property type="entry name" value="EIIA-man"/>
    <property type="match status" value="1"/>
</dbReference>
<dbReference type="RefSeq" id="WP_317695557.1">
    <property type="nucleotide sequence ID" value="NZ_AP026801.1"/>
</dbReference>
<keyword evidence="6" id="KW-0598">Phosphotransferase system</keyword>
<evidence type="ECO:0000259" key="8">
    <source>
        <dbReference type="PROSITE" id="PS51096"/>
    </source>
</evidence>
<name>A0AAU9DFC3_9LACO</name>
<dbReference type="PANTHER" id="PTHR33799">
    <property type="entry name" value="PTS PERMEASE-RELATED-RELATED"/>
    <property type="match status" value="1"/>
</dbReference>
<sequence>MISLILVSHGDLAAGVKNAADIIFGKEKDVVTISYTPEIGPSDLKEKLEHELKNLINSNGFLFMADIFGGAPYNVAAEIVIEDPKNRSLLSGLNLSMLLEAYSARLSYRDPNKLADYLIDISKMDIKKFDPSIRARI</sequence>
<evidence type="ECO:0000256" key="4">
    <source>
        <dbReference type="ARBA" id="ARBA00022597"/>
    </source>
</evidence>
<dbReference type="InterPro" id="IPR033887">
    <property type="entry name" value="PTS_IIA_man"/>
</dbReference>
<dbReference type="AlphaFoldDB" id="A0AAU9DFC3"/>
<evidence type="ECO:0000256" key="7">
    <source>
        <dbReference type="ARBA" id="ARBA00022777"/>
    </source>
</evidence>
<evidence type="ECO:0000256" key="5">
    <source>
        <dbReference type="ARBA" id="ARBA00022679"/>
    </source>
</evidence>
<dbReference type="PROSITE" id="PS51096">
    <property type="entry name" value="PTS_EIIA_TYPE_4"/>
    <property type="match status" value="1"/>
</dbReference>
<keyword evidence="10" id="KW-1185">Reference proteome</keyword>
<comment type="subcellular location">
    <subcellularLocation>
        <location evidence="1">Cytoplasm</location>
    </subcellularLocation>
</comment>
<dbReference type="SUPFAM" id="SSF53062">
    <property type="entry name" value="PTS system fructose IIA component-like"/>
    <property type="match status" value="1"/>
</dbReference>
<dbReference type="CDD" id="cd00006">
    <property type="entry name" value="PTS_IIA_man"/>
    <property type="match status" value="1"/>
</dbReference>
<evidence type="ECO:0000256" key="3">
    <source>
        <dbReference type="ARBA" id="ARBA00022490"/>
    </source>
</evidence>
<dbReference type="InterPro" id="IPR036662">
    <property type="entry name" value="PTS_EIIA_man-typ_sf"/>
</dbReference>
<keyword evidence="7" id="KW-0418">Kinase</keyword>
<dbReference type="InterPro" id="IPR004701">
    <property type="entry name" value="PTS_EIIA_man-typ"/>
</dbReference>
<reference evidence="9 10" key="1">
    <citation type="journal article" date="2023" name="Microbiol. Spectr.">
        <title>Symbiosis of Carpenter Bees with Uncharacterized Lactic Acid Bacteria Showing NAD Auxotrophy.</title>
        <authorList>
            <person name="Kawasaki S."/>
            <person name="Ozawa K."/>
            <person name="Mori T."/>
            <person name="Yamamoto A."/>
            <person name="Ito M."/>
            <person name="Ohkuma M."/>
            <person name="Sakamoto M."/>
            <person name="Matsutani M."/>
        </authorList>
    </citation>
    <scope>NUCLEOTIDE SEQUENCE [LARGE SCALE GENOMIC DNA]</scope>
    <source>
        <strain evidence="9 10">KimC2</strain>
    </source>
</reference>
<dbReference type="KEGG" id="xak:KIMC2_15030"/>
<dbReference type="EMBL" id="AP026801">
    <property type="protein sequence ID" value="BDR56941.1"/>
    <property type="molecule type" value="Genomic_DNA"/>
</dbReference>
<keyword evidence="5" id="KW-0808">Transferase</keyword>
<dbReference type="GO" id="GO:0005737">
    <property type="term" value="C:cytoplasm"/>
    <property type="evidence" value="ECO:0007669"/>
    <property type="project" value="UniProtKB-SubCell"/>
</dbReference>
<dbReference type="PANTHER" id="PTHR33799:SF1">
    <property type="entry name" value="PTS SYSTEM MANNOSE-SPECIFIC EIIAB COMPONENT-RELATED"/>
    <property type="match status" value="1"/>
</dbReference>
<keyword evidence="2" id="KW-0813">Transport</keyword>
<accession>A0AAU9DFC3</accession>
<dbReference type="GO" id="GO:0016020">
    <property type="term" value="C:membrane"/>
    <property type="evidence" value="ECO:0007669"/>
    <property type="project" value="InterPro"/>
</dbReference>
<protein>
    <recommendedName>
        <fullName evidence="8">PTS EIIA type-4 domain-containing protein</fullName>
    </recommendedName>
</protein>
<dbReference type="Proteomes" id="UP001321804">
    <property type="component" value="Chromosome"/>
</dbReference>
<dbReference type="Gene3D" id="3.40.50.510">
    <property type="entry name" value="Phosphotransferase system, mannose-type IIA component"/>
    <property type="match status" value="1"/>
</dbReference>
<proteinExistence type="predicted"/>
<evidence type="ECO:0000313" key="9">
    <source>
        <dbReference type="EMBL" id="BDR56941.1"/>
    </source>
</evidence>
<evidence type="ECO:0000256" key="2">
    <source>
        <dbReference type="ARBA" id="ARBA00022448"/>
    </source>
</evidence>
<dbReference type="InterPro" id="IPR051471">
    <property type="entry name" value="Bacterial_PTS_sugar_comp"/>
</dbReference>
<dbReference type="GO" id="GO:0009401">
    <property type="term" value="P:phosphoenolpyruvate-dependent sugar phosphotransferase system"/>
    <property type="evidence" value="ECO:0007669"/>
    <property type="project" value="UniProtKB-KW"/>
</dbReference>
<dbReference type="GO" id="GO:0016301">
    <property type="term" value="F:kinase activity"/>
    <property type="evidence" value="ECO:0007669"/>
    <property type="project" value="UniProtKB-KW"/>
</dbReference>
<organism evidence="9 10">
    <name type="scientific">Xylocopilactobacillus apis</name>
    <dbReference type="NCBI Taxonomy" id="2932183"/>
    <lineage>
        <taxon>Bacteria</taxon>
        <taxon>Bacillati</taxon>
        <taxon>Bacillota</taxon>
        <taxon>Bacilli</taxon>
        <taxon>Lactobacillales</taxon>
        <taxon>Lactobacillaceae</taxon>
        <taxon>Xylocopilactobacillus</taxon>
    </lineage>
</organism>
<feature type="domain" description="PTS EIIA type-4" evidence="8">
    <location>
        <begin position="1"/>
        <end position="126"/>
    </location>
</feature>
<evidence type="ECO:0000313" key="10">
    <source>
        <dbReference type="Proteomes" id="UP001321804"/>
    </source>
</evidence>
<gene>
    <name evidence="9" type="ORF">KIMC2_15030</name>
</gene>
<keyword evidence="4" id="KW-0762">Sugar transport</keyword>
<evidence type="ECO:0000256" key="1">
    <source>
        <dbReference type="ARBA" id="ARBA00004496"/>
    </source>
</evidence>
<keyword evidence="3" id="KW-0963">Cytoplasm</keyword>
<evidence type="ECO:0000256" key="6">
    <source>
        <dbReference type="ARBA" id="ARBA00022683"/>
    </source>
</evidence>